<sequence length="69" mass="7945">MKAAAQHFPGFQYSASELLKYITVANDFTLMLSSGEFIKFTPINDSLFEDWLIANKVQNIRKEEGWITE</sequence>
<name>A0A0A2LLK0_9FLAO</name>
<dbReference type="EMBL" id="JRLV01000009">
    <property type="protein sequence ID" value="KGO80784.1"/>
    <property type="molecule type" value="Genomic_DNA"/>
</dbReference>
<evidence type="ECO:0000313" key="1">
    <source>
        <dbReference type="EMBL" id="KGO80784.1"/>
    </source>
</evidence>
<evidence type="ECO:0000313" key="2">
    <source>
        <dbReference type="Proteomes" id="UP000030129"/>
    </source>
</evidence>
<dbReference type="AlphaFoldDB" id="A0A0A2LLK0"/>
<reference evidence="1 2" key="1">
    <citation type="submission" date="2013-09" db="EMBL/GenBank/DDBJ databases">
        <authorList>
            <person name="Zeng Z."/>
            <person name="Chen C."/>
        </authorList>
    </citation>
    <scope>NUCLEOTIDE SEQUENCE [LARGE SCALE GENOMIC DNA]</scope>
    <source>
        <strain evidence="1 2">F44-8</strain>
    </source>
</reference>
<dbReference type="eggNOG" id="ENOG502ZVWD">
    <property type="taxonomic scope" value="Bacteria"/>
</dbReference>
<organism evidence="1 2">
    <name type="scientific">Flavobacterium beibuense F44-8</name>
    <dbReference type="NCBI Taxonomy" id="1406840"/>
    <lineage>
        <taxon>Bacteria</taxon>
        <taxon>Pseudomonadati</taxon>
        <taxon>Bacteroidota</taxon>
        <taxon>Flavobacteriia</taxon>
        <taxon>Flavobacteriales</taxon>
        <taxon>Flavobacteriaceae</taxon>
        <taxon>Flavobacterium</taxon>
    </lineage>
</organism>
<comment type="caution">
    <text evidence="1">The sequence shown here is derived from an EMBL/GenBank/DDBJ whole genome shotgun (WGS) entry which is preliminary data.</text>
</comment>
<dbReference type="Proteomes" id="UP000030129">
    <property type="component" value="Unassembled WGS sequence"/>
</dbReference>
<accession>A0A0A2LLK0</accession>
<dbReference type="RefSeq" id="WP_035133562.1">
    <property type="nucleotide sequence ID" value="NZ_JRLV01000009.1"/>
</dbReference>
<protein>
    <submittedName>
        <fullName evidence="1">Uncharacterized protein</fullName>
    </submittedName>
</protein>
<gene>
    <name evidence="1" type="ORF">Q763_09615</name>
</gene>
<proteinExistence type="predicted"/>
<keyword evidence="2" id="KW-1185">Reference proteome</keyword>